<protein>
    <submittedName>
        <fullName evidence="1">Str. FM013</fullName>
    </submittedName>
</protein>
<name>A0A0G4PKQ5_PENC3</name>
<dbReference type="AlphaFoldDB" id="A0A0G4PKQ5"/>
<keyword evidence="2" id="KW-1185">Reference proteome</keyword>
<evidence type="ECO:0000313" key="1">
    <source>
        <dbReference type="EMBL" id="CRL26990.1"/>
    </source>
</evidence>
<accession>A0A0G4PKQ5</accession>
<organism evidence="1 2">
    <name type="scientific">Penicillium camemberti (strain FM 013)</name>
    <dbReference type="NCBI Taxonomy" id="1429867"/>
    <lineage>
        <taxon>Eukaryota</taxon>
        <taxon>Fungi</taxon>
        <taxon>Dikarya</taxon>
        <taxon>Ascomycota</taxon>
        <taxon>Pezizomycotina</taxon>
        <taxon>Eurotiomycetes</taxon>
        <taxon>Eurotiomycetidae</taxon>
        <taxon>Eurotiales</taxon>
        <taxon>Aspergillaceae</taxon>
        <taxon>Penicillium</taxon>
    </lineage>
</organism>
<gene>
    <name evidence="1" type="ORF">PCAMFM013_S020g000149</name>
</gene>
<reference evidence="1 2" key="1">
    <citation type="journal article" date="2014" name="Nat. Commun.">
        <title>Multiple recent horizontal transfers of a large genomic region in cheese making fungi.</title>
        <authorList>
            <person name="Cheeseman K."/>
            <person name="Ropars J."/>
            <person name="Renault P."/>
            <person name="Dupont J."/>
            <person name="Gouzy J."/>
            <person name="Branca A."/>
            <person name="Abraham A.L."/>
            <person name="Ceppi M."/>
            <person name="Conseiller E."/>
            <person name="Debuchy R."/>
            <person name="Malagnac F."/>
            <person name="Goarin A."/>
            <person name="Silar P."/>
            <person name="Lacoste S."/>
            <person name="Sallet E."/>
            <person name="Bensimon A."/>
            <person name="Giraud T."/>
            <person name="Brygoo Y."/>
        </authorList>
    </citation>
    <scope>NUCLEOTIDE SEQUENCE [LARGE SCALE GENOMIC DNA]</scope>
    <source>
        <strain evidence="2">FM 013</strain>
    </source>
</reference>
<evidence type="ECO:0000313" key="2">
    <source>
        <dbReference type="Proteomes" id="UP000053732"/>
    </source>
</evidence>
<proteinExistence type="predicted"/>
<sequence length="94" mass="10203">MNASNVTFEPFNMYWKEPETRTSIINLVLHRAPAGATSARVVNGWHTSEPTDGCTAPSITSTPLVSGLSESTLSDLARTKDGAWLPPALYRGVW</sequence>
<dbReference type="Proteomes" id="UP000053732">
    <property type="component" value="Unassembled WGS sequence"/>
</dbReference>
<dbReference type="EMBL" id="HG793153">
    <property type="protein sequence ID" value="CRL26990.1"/>
    <property type="molecule type" value="Genomic_DNA"/>
</dbReference>